<dbReference type="KEGG" id="azc:AZC_2204"/>
<evidence type="ECO:0000259" key="2">
    <source>
        <dbReference type="Pfam" id="PF09917"/>
    </source>
</evidence>
<accession>A8I833</accession>
<dbReference type="Pfam" id="PF09917">
    <property type="entry name" value="DUF2147"/>
    <property type="match status" value="1"/>
</dbReference>
<reference evidence="3 4" key="5">
    <citation type="journal article" date="2010" name="Appl. Environ. Microbiol.">
        <title>phrR-like gene praR of Azorhizobium caulinodans ORS571 is essential for symbiosis with Sesbania rostrata and is involved in expression of reb genes.</title>
        <authorList>
            <person name="Akiba N."/>
            <person name="Aono T."/>
            <person name="Toyazaki H."/>
            <person name="Sato S."/>
            <person name="Oyaizu H."/>
        </authorList>
    </citation>
    <scope>NUCLEOTIDE SEQUENCE [LARGE SCALE GENOMIC DNA]</scope>
    <source>
        <strain evidence="4">ATCC 43989 / DSM 5975 / JCM 20966 / LMG 6465 / NBRC 14845 / NCIMB 13405 / ORS 571</strain>
    </source>
</reference>
<dbReference type="PANTHER" id="PTHR36919:SF2">
    <property type="entry name" value="BLL6627 PROTEIN"/>
    <property type="match status" value="1"/>
</dbReference>
<reference evidence="3 4" key="1">
    <citation type="journal article" date="2007" name="Appl. Environ. Microbiol.">
        <title>Rhizobial factors required for stem nodule maturation and maintenance in Sesbania rostrata-Azorhizobium caulinodans ORS571 symbiosis.</title>
        <authorList>
            <person name="Suzuki S."/>
            <person name="Aono T."/>
            <person name="Lee KB."/>
            <person name="Suzuki T."/>
            <person name="Liu CT."/>
            <person name="Miwa H."/>
            <person name="Wakao S."/>
            <person name="Iki T."/>
            <person name="Oyaizu H."/>
        </authorList>
    </citation>
    <scope>NUCLEOTIDE SEQUENCE [LARGE SCALE GENOMIC DNA]</scope>
    <source>
        <strain evidence="4">ATCC 43989 / DSM 5975 / JCM 20966 / LMG 6465 / NBRC 14845 / NCIMB 13405 / ORS 571</strain>
    </source>
</reference>
<dbReference type="PANTHER" id="PTHR36919">
    <property type="entry name" value="BLR1215 PROTEIN"/>
    <property type="match status" value="1"/>
</dbReference>
<keyword evidence="1" id="KW-0732">Signal</keyword>
<reference evidence="4" key="2">
    <citation type="submission" date="2007-04" db="EMBL/GenBank/DDBJ databases">
        <title>Complete genome sequence of the nitrogen-fixing bacterium Azorhizobium caulinodans ORS571.</title>
        <authorList>
            <person name="Lee K.B."/>
            <person name="Backer P.D."/>
            <person name="Aono T."/>
            <person name="Liu C.T."/>
            <person name="Suzuki S."/>
            <person name="Suzuki T."/>
            <person name="Kaneko T."/>
            <person name="Yamada M."/>
            <person name="Tabata S."/>
            <person name="Kupfer D.M."/>
            <person name="Najar F.Z."/>
            <person name="Wiley G.B."/>
            <person name="Roe B."/>
            <person name="Binnewies T."/>
            <person name="Ussery D."/>
            <person name="Vereecke D."/>
            <person name="Gevers D."/>
            <person name="Holsters M."/>
            <person name="Oyaizu H."/>
        </authorList>
    </citation>
    <scope>NUCLEOTIDE SEQUENCE [LARGE SCALE GENOMIC DNA]</scope>
    <source>
        <strain evidence="4">ATCC 43989 / DSM 5975 / JCM 20966 / LMG 6465 / NBRC 14845 / NCIMB 13405 / ORS 571</strain>
    </source>
</reference>
<evidence type="ECO:0000313" key="3">
    <source>
        <dbReference type="EMBL" id="BAF88202.1"/>
    </source>
</evidence>
<dbReference type="Gene3D" id="2.40.128.520">
    <property type="match status" value="1"/>
</dbReference>
<keyword evidence="4" id="KW-1185">Reference proteome</keyword>
<protein>
    <recommendedName>
        <fullName evidence="2">DUF2147 domain-containing protein</fullName>
    </recommendedName>
</protein>
<feature type="signal peptide" evidence="1">
    <location>
        <begin position="1"/>
        <end position="26"/>
    </location>
</feature>
<proteinExistence type="predicted"/>
<organism evidence="3 4">
    <name type="scientific">Azorhizobium caulinodans (strain ATCC 43989 / DSM 5975 / JCM 20966 / LMG 6465 / NBRC 14845 / NCIMB 13405 / ORS 571)</name>
    <dbReference type="NCBI Taxonomy" id="438753"/>
    <lineage>
        <taxon>Bacteria</taxon>
        <taxon>Pseudomonadati</taxon>
        <taxon>Pseudomonadota</taxon>
        <taxon>Alphaproteobacteria</taxon>
        <taxon>Hyphomicrobiales</taxon>
        <taxon>Xanthobacteraceae</taxon>
        <taxon>Azorhizobium</taxon>
    </lineage>
</organism>
<reference evidence="3 4" key="3">
    <citation type="journal article" date="2008" name="BMC Genomics">
        <title>The genome of the versatile nitrogen fixer Azorhizobium caulinodans ORS571.</title>
        <authorList>
            <person name="Lee KB."/>
            <person name="Backer P.D."/>
            <person name="Aono T."/>
            <person name="Liu CT."/>
            <person name="Suzuki S."/>
            <person name="Suzuki T."/>
            <person name="Kaneko T."/>
            <person name="Yamada M."/>
            <person name="Tabata S."/>
            <person name="Kupfer D.M."/>
            <person name="Najar F.Z."/>
            <person name="Wiley G.B."/>
            <person name="Roe B."/>
            <person name="Binnewies T.T."/>
            <person name="Ussery D.W."/>
            <person name="D'Haeze W."/>
            <person name="Herder J.D."/>
            <person name="Gevers D."/>
            <person name="Vereecke D."/>
            <person name="Holsters M."/>
            <person name="Oyaizu H."/>
        </authorList>
    </citation>
    <scope>NUCLEOTIDE SEQUENCE [LARGE SCALE GENOMIC DNA]</scope>
    <source>
        <strain evidence="4">ATCC 43989 / DSM 5975 / JCM 20966 / LMG 6465 / NBRC 14845 / NCIMB 13405 / ORS 571</strain>
    </source>
</reference>
<reference evidence="3 4" key="6">
    <citation type="journal article" date="2011" name="Appl. Environ. Microbiol.">
        <title>Involvement of the azorhizobial chromosome partition gene (parA) in the onset of bacteroid differentiation during Sesbania rostrata stem nodule development.</title>
        <authorList>
            <person name="Liu CT."/>
            <person name="Lee KB."/>
            <person name="Wang YS."/>
            <person name="Peng MH."/>
            <person name="Lee KT."/>
            <person name="Suzuki S."/>
            <person name="Suzuki T."/>
            <person name="Oyaizu H."/>
        </authorList>
    </citation>
    <scope>NUCLEOTIDE SEQUENCE [LARGE SCALE GENOMIC DNA]</scope>
    <source>
        <strain evidence="4">ATCC 43989 / DSM 5975 / JCM 20966 / LMG 6465 / NBRC 14845 / NCIMB 13405 / ORS 571</strain>
    </source>
</reference>
<feature type="domain" description="DUF2147" evidence="2">
    <location>
        <begin position="31"/>
        <end position="142"/>
    </location>
</feature>
<evidence type="ECO:0000313" key="4">
    <source>
        <dbReference type="Proteomes" id="UP000000270"/>
    </source>
</evidence>
<evidence type="ECO:0000256" key="1">
    <source>
        <dbReference type="SAM" id="SignalP"/>
    </source>
</evidence>
<dbReference type="eggNOG" id="COG4731">
    <property type="taxonomic scope" value="Bacteria"/>
</dbReference>
<name>A8I833_AZOC5</name>
<feature type="chain" id="PRO_5002723466" description="DUF2147 domain-containing protein" evidence="1">
    <location>
        <begin position="27"/>
        <end position="144"/>
    </location>
</feature>
<dbReference type="InterPro" id="IPR019223">
    <property type="entry name" value="DUF2147"/>
</dbReference>
<sequence>MRMKTMGILAAGAILGLAGLTLPAAAADVTGLWATPVHGGQVEISKCGASVCGRIVTSEGIKADPNLKDTKNSDAAKRDRVLKGLQILGGFSGGPTEWTGGQIYNADDGKTYSASLTLDGDNTLKVRGCIVVPLCQTQTWTRVR</sequence>
<reference evidence="3 4" key="4">
    <citation type="journal article" date="2009" name="Appl. Environ. Microbiol.">
        <title>Comparative genome-wide transcriptional profiling of Azorhizobium caulinodans ORS571 grown under free-living and symbiotic conditions.</title>
        <authorList>
            <person name="Tsukada S."/>
            <person name="Aono T."/>
            <person name="Akiba N."/>
            <person name="Lee KB."/>
            <person name="Liu CT."/>
            <person name="Toyazaki H."/>
            <person name="Oyaizu H."/>
        </authorList>
    </citation>
    <scope>NUCLEOTIDE SEQUENCE [LARGE SCALE GENOMIC DNA]</scope>
    <source>
        <strain evidence="4">ATCC 43989 / DSM 5975 / JCM 20966 / LMG 6465 / NBRC 14845 / NCIMB 13405 / ORS 571</strain>
    </source>
</reference>
<dbReference type="EMBL" id="AP009384">
    <property type="protein sequence ID" value="BAF88202.1"/>
    <property type="molecule type" value="Genomic_DNA"/>
</dbReference>
<dbReference type="STRING" id="438753.AZC_2204"/>
<dbReference type="HOGENOM" id="CLU_108869_1_2_5"/>
<gene>
    <name evidence="3" type="ordered locus">AZC_2204</name>
</gene>
<dbReference type="Proteomes" id="UP000000270">
    <property type="component" value="Chromosome"/>
</dbReference>
<dbReference type="AlphaFoldDB" id="A8I833"/>